<dbReference type="Pfam" id="PF09282">
    <property type="entry name" value="Mago-bind"/>
    <property type="match status" value="1"/>
</dbReference>
<dbReference type="PANTHER" id="PTHR22959">
    <property type="entry name" value="PYM PROTEIN"/>
    <property type="match status" value="1"/>
</dbReference>
<comment type="caution">
    <text evidence="3">The sequence shown here is derived from an EMBL/GenBank/DDBJ whole genome shotgun (WGS) entry which is preliminary data.</text>
</comment>
<feature type="compositionally biased region" description="Low complexity" evidence="1">
    <location>
        <begin position="1"/>
        <end position="15"/>
    </location>
</feature>
<evidence type="ECO:0000313" key="3">
    <source>
        <dbReference type="EMBL" id="KAF6228311.1"/>
    </source>
</evidence>
<dbReference type="GO" id="GO:0003723">
    <property type="term" value="F:RNA binding"/>
    <property type="evidence" value="ECO:0007669"/>
    <property type="project" value="TreeGrafter"/>
</dbReference>
<feature type="region of interest" description="Disordered" evidence="1">
    <location>
        <begin position="1"/>
        <end position="202"/>
    </location>
</feature>
<dbReference type="GO" id="GO:0005737">
    <property type="term" value="C:cytoplasm"/>
    <property type="evidence" value="ECO:0007669"/>
    <property type="project" value="TreeGrafter"/>
</dbReference>
<reference evidence="3 4" key="1">
    <citation type="journal article" date="2020" name="Genomics">
        <title>Complete, high-quality genomes from long-read metagenomic sequencing of two wolf lichen thalli reveals enigmatic genome architecture.</title>
        <authorList>
            <person name="McKenzie S.K."/>
            <person name="Walston R.F."/>
            <person name="Allen J.L."/>
        </authorList>
    </citation>
    <scope>NUCLEOTIDE SEQUENCE [LARGE SCALE GENOMIC DNA]</scope>
    <source>
        <strain evidence="3">WasteWater1</strain>
    </source>
</reference>
<dbReference type="InterPro" id="IPR015362">
    <property type="entry name" value="WIBG_mago-bd"/>
</dbReference>
<feature type="compositionally biased region" description="Basic residues" evidence="1">
    <location>
        <begin position="93"/>
        <end position="103"/>
    </location>
</feature>
<feature type="compositionally biased region" description="Basic and acidic residues" evidence="1">
    <location>
        <begin position="120"/>
        <end position="147"/>
    </location>
</feature>
<dbReference type="GO" id="GO:1903259">
    <property type="term" value="P:exon-exon junction complex disassembly"/>
    <property type="evidence" value="ECO:0007669"/>
    <property type="project" value="InterPro"/>
</dbReference>
<dbReference type="SUPFAM" id="SSF101931">
    <property type="entry name" value="Pym (Within the bgcn gene intron protein, WIBG), N-terminal domain"/>
    <property type="match status" value="1"/>
</dbReference>
<sequence length="234" mass="26112">MPTSTSPFPSQFPIPRSGILTTPTGDRHIPPSTRADGSLRKEIKIRPGYRPPEDVEVYKNRTAEAWKTRGSGGVPGAEGLKDLEDGKSSTGKNAKRREARKKAKVAEGEEENESLVNAKAKVECYRQSSKDSNPDKDSNPEWKDNGRAEGPPPSQEPEPEPEPEPEVEPEAEKEKQARNLKKKLRQARQLREKKDKGESLLPEQFEKVIKIQELIRQLDSLGFDSDGAKKAHDV</sequence>
<dbReference type="InterPro" id="IPR039333">
    <property type="entry name" value="PYM1"/>
</dbReference>
<accession>A0A8H6CS18</accession>
<feature type="compositionally biased region" description="Basic and acidic residues" evidence="1">
    <location>
        <begin position="37"/>
        <end position="67"/>
    </location>
</feature>
<dbReference type="GO" id="GO:0035145">
    <property type="term" value="C:exon-exon junction complex"/>
    <property type="evidence" value="ECO:0007669"/>
    <property type="project" value="TreeGrafter"/>
</dbReference>
<feature type="domain" description="WIBG Mago-binding" evidence="2">
    <location>
        <begin position="25"/>
        <end position="51"/>
    </location>
</feature>
<evidence type="ECO:0000259" key="2">
    <source>
        <dbReference type="SMART" id="SM01273"/>
    </source>
</evidence>
<dbReference type="SMART" id="SM01273">
    <property type="entry name" value="Mago-bind"/>
    <property type="match status" value="1"/>
</dbReference>
<dbReference type="Proteomes" id="UP000593566">
    <property type="component" value="Unassembled WGS sequence"/>
</dbReference>
<dbReference type="RefSeq" id="XP_037156245.1">
    <property type="nucleotide sequence ID" value="XM_037298909.1"/>
</dbReference>
<dbReference type="AlphaFoldDB" id="A0A8H6CS18"/>
<feature type="compositionally biased region" description="Basic residues" evidence="1">
    <location>
        <begin position="178"/>
        <end position="188"/>
    </location>
</feature>
<organism evidence="3 4">
    <name type="scientific">Letharia lupina</name>
    <dbReference type="NCBI Taxonomy" id="560253"/>
    <lineage>
        <taxon>Eukaryota</taxon>
        <taxon>Fungi</taxon>
        <taxon>Dikarya</taxon>
        <taxon>Ascomycota</taxon>
        <taxon>Pezizomycotina</taxon>
        <taxon>Lecanoromycetes</taxon>
        <taxon>OSLEUM clade</taxon>
        <taxon>Lecanoromycetidae</taxon>
        <taxon>Lecanorales</taxon>
        <taxon>Lecanorineae</taxon>
        <taxon>Parmeliaceae</taxon>
        <taxon>Letharia</taxon>
    </lineage>
</organism>
<feature type="compositionally biased region" description="Acidic residues" evidence="1">
    <location>
        <begin position="157"/>
        <end position="169"/>
    </location>
</feature>
<evidence type="ECO:0000256" key="1">
    <source>
        <dbReference type="SAM" id="MobiDB-lite"/>
    </source>
</evidence>
<dbReference type="PANTHER" id="PTHR22959:SF0">
    <property type="entry name" value="PARTNER OF Y14 AND MAGO"/>
    <property type="match status" value="1"/>
</dbReference>
<evidence type="ECO:0000313" key="4">
    <source>
        <dbReference type="Proteomes" id="UP000593566"/>
    </source>
</evidence>
<dbReference type="EMBL" id="JACCJB010000004">
    <property type="protein sequence ID" value="KAF6228311.1"/>
    <property type="molecule type" value="Genomic_DNA"/>
</dbReference>
<name>A0A8H6CS18_9LECA</name>
<feature type="compositionally biased region" description="Basic and acidic residues" evidence="1">
    <location>
        <begin position="189"/>
        <end position="202"/>
    </location>
</feature>
<proteinExistence type="predicted"/>
<dbReference type="GeneID" id="59336438"/>
<keyword evidence="4" id="KW-1185">Reference proteome</keyword>
<dbReference type="InterPro" id="IPR036348">
    <property type="entry name" value="WIBG_N_sf"/>
</dbReference>
<protein>
    <recommendedName>
        <fullName evidence="2">WIBG Mago-binding domain-containing protein</fullName>
    </recommendedName>
</protein>
<gene>
    <name evidence="3" type="ORF">HO133_008041</name>
</gene>